<accession>A0A1D1Y6V8</accession>
<dbReference type="EMBL" id="GDJX01017568">
    <property type="protein sequence ID" value="JAT50368.1"/>
    <property type="molecule type" value="Transcribed_RNA"/>
</dbReference>
<dbReference type="AlphaFoldDB" id="A0A1D1Y6V8"/>
<feature type="non-terminal residue" evidence="2">
    <location>
        <position position="1"/>
    </location>
</feature>
<sequence length="155" mass="17522">FFSFALPTFYINRYLAHFPLVKSAAFERSRGREKGNTHGFSSLASMEESKPERDVKAPNLIERAREEIEAIMHAEKKGTTHGASGDMDENTPVDRVRAPGVLERAKEEMEALVQTVLHPNKEPDQKQTQKEGGGFWRLLAQSLEKFCSPFTGKRD</sequence>
<protein>
    <submittedName>
        <fullName evidence="2">Lantibiotic nukacin</fullName>
    </submittedName>
</protein>
<feature type="compositionally biased region" description="Basic and acidic residues" evidence="1">
    <location>
        <begin position="47"/>
        <end position="58"/>
    </location>
</feature>
<proteinExistence type="predicted"/>
<gene>
    <name evidence="2" type="primary">nukA</name>
    <name evidence="2" type="ORF">g.19274</name>
</gene>
<organism evidence="2">
    <name type="scientific">Anthurium amnicola</name>
    <dbReference type="NCBI Taxonomy" id="1678845"/>
    <lineage>
        <taxon>Eukaryota</taxon>
        <taxon>Viridiplantae</taxon>
        <taxon>Streptophyta</taxon>
        <taxon>Embryophyta</taxon>
        <taxon>Tracheophyta</taxon>
        <taxon>Spermatophyta</taxon>
        <taxon>Magnoliopsida</taxon>
        <taxon>Liliopsida</taxon>
        <taxon>Araceae</taxon>
        <taxon>Pothoideae</taxon>
        <taxon>Potheae</taxon>
        <taxon>Anthurium</taxon>
    </lineage>
</organism>
<dbReference type="PANTHER" id="PTHR35277">
    <property type="entry name" value="OS09G0363700 PROTEIN"/>
    <property type="match status" value="1"/>
</dbReference>
<evidence type="ECO:0000256" key="1">
    <source>
        <dbReference type="SAM" id="MobiDB-lite"/>
    </source>
</evidence>
<feature type="region of interest" description="Disordered" evidence="1">
    <location>
        <begin position="28"/>
        <end position="58"/>
    </location>
</feature>
<name>A0A1D1Y6V8_9ARAE</name>
<evidence type="ECO:0000313" key="2">
    <source>
        <dbReference type="EMBL" id="JAT50368.1"/>
    </source>
</evidence>
<reference evidence="2" key="1">
    <citation type="submission" date="2015-07" db="EMBL/GenBank/DDBJ databases">
        <title>Transcriptome Assembly of Anthurium amnicola.</title>
        <authorList>
            <person name="Suzuki J."/>
        </authorList>
    </citation>
    <scope>NUCLEOTIDE SEQUENCE</scope>
</reference>
<dbReference type="PANTHER" id="PTHR35277:SF10">
    <property type="entry name" value="OS09G0363700 PROTEIN"/>
    <property type="match status" value="1"/>
</dbReference>